<sequence length="819" mass="93199">MRIKILAILFLLTLGCTKKATTSFPLLLYVPENSSLIIKINDQTAFLSQLDQNDLLKTLSATSAYKTIAEKTACLKYLKSHSESILTFVELGKGNFEGLYITESSEDLFQLNDSIQKAVANISYQGKNIHTYQLDQEEYFTTEIEDKTIISTAQILIENLIRNQNNLKTNESLHKLFYIADQKSSANIFINLNLSKPFPLAFLGETGKVDVSKFSDWAAFDFDMNKDHVKLGGISIAADVASKYSKLFSNTRPLANRTPIFAPFGTEAIVSHTFEDYKIFSQNQKKYLDRSVVIDTTFKEVEEIGFVYVNQQKAVLVHTYNAETILHYLDDLKVQSDEYQGNEIVTLSKGDFLNHYFNPLVKGFRAKHYTILENAFVFAPSMELLKTFISNFKNASTFEKTSYYKTARRQLADESSVLFVGNNKGIEYFLKEFADEKTVSQITTDDLSQYTFAAQMVSDENFHHTTLLAQKIAHETHLNKTTPLFTLGLDNQIATNPQFVTNHNTKLKEIVFQDHQNVLYLISTSGKVLWKKQLDGKIQGAIEQVDLYKNGRLQLAFTTHNQFLILDRTGKEVRPFNFTYEGGNLNPLAVFDYDGNKNYRFVVSQGTKIFMYNSAGKIVKGFKYDKADSPVIGTPKHFRIGKKDYLVFKNEGGSLQILSRTGKTRIKVKDKINFSDNPVLLHKNKFAVTDQKGTLYLIDEKGKISRENLMLQPDHGIDATDKTLAVMNDHILSIRNKKVELELGVYSKPKIFYLNDKIYVSVTDIQNQKIYLFDSQALPISNFPVPGNSIIDLQDMDNDHKLELVVKDQNNGILVYRIN</sequence>
<dbReference type="EMBL" id="FQYX01000046">
    <property type="protein sequence ID" value="SHJ85935.1"/>
    <property type="molecule type" value="Genomic_DNA"/>
</dbReference>
<gene>
    <name evidence="2" type="ORF">SAMN04487911_1468</name>
</gene>
<proteinExistence type="predicted"/>
<dbReference type="PROSITE" id="PS51257">
    <property type="entry name" value="PROKAR_LIPOPROTEIN"/>
    <property type="match status" value="1"/>
</dbReference>
<feature type="signal peptide" evidence="1">
    <location>
        <begin position="1"/>
        <end position="20"/>
    </location>
</feature>
<evidence type="ECO:0000313" key="2">
    <source>
        <dbReference type="EMBL" id="SHJ85935.1"/>
    </source>
</evidence>
<evidence type="ECO:0000313" key="3">
    <source>
        <dbReference type="Proteomes" id="UP000184231"/>
    </source>
</evidence>
<dbReference type="OrthoDB" id="1093345at2"/>
<dbReference type="InterPro" id="IPR015943">
    <property type="entry name" value="WD40/YVTN_repeat-like_dom_sf"/>
</dbReference>
<name>A0A1M6MQY8_9FLAO</name>
<feature type="chain" id="PRO_5013268863" evidence="1">
    <location>
        <begin position="21"/>
        <end position="819"/>
    </location>
</feature>
<reference evidence="2 3" key="1">
    <citation type="submission" date="2016-11" db="EMBL/GenBank/DDBJ databases">
        <authorList>
            <person name="Jaros S."/>
            <person name="Januszkiewicz K."/>
            <person name="Wedrychowicz H."/>
        </authorList>
    </citation>
    <scope>NUCLEOTIDE SEQUENCE [LARGE SCALE GENOMIC DNA]</scope>
    <source>
        <strain evidence="2 3">CGMCC 1.8863</strain>
    </source>
</reference>
<evidence type="ECO:0000256" key="1">
    <source>
        <dbReference type="SAM" id="SignalP"/>
    </source>
</evidence>
<dbReference type="STRING" id="558155.SAMN04487911_1468"/>
<dbReference type="SUPFAM" id="SSF50998">
    <property type="entry name" value="Quinoprotein alcohol dehydrogenase-like"/>
    <property type="match status" value="1"/>
</dbReference>
<protein>
    <submittedName>
        <fullName evidence="2">Uncharacterized protein</fullName>
    </submittedName>
</protein>
<keyword evidence="3" id="KW-1185">Reference proteome</keyword>
<dbReference type="AlphaFoldDB" id="A0A1M6MQY8"/>
<dbReference type="RefSeq" id="WP_072765935.1">
    <property type="nucleotide sequence ID" value="NZ_FQYX01000046.1"/>
</dbReference>
<dbReference type="Proteomes" id="UP000184231">
    <property type="component" value="Unassembled WGS sequence"/>
</dbReference>
<dbReference type="InterPro" id="IPR011047">
    <property type="entry name" value="Quinoprotein_ADH-like_sf"/>
</dbReference>
<accession>A0A1M6MQY8</accession>
<dbReference type="Gene3D" id="2.130.10.10">
    <property type="entry name" value="YVTN repeat-like/Quinoprotein amine dehydrogenase"/>
    <property type="match status" value="1"/>
</dbReference>
<organism evidence="2 3">
    <name type="scientific">Arenibacter nanhaiticus</name>
    <dbReference type="NCBI Taxonomy" id="558155"/>
    <lineage>
        <taxon>Bacteria</taxon>
        <taxon>Pseudomonadati</taxon>
        <taxon>Bacteroidota</taxon>
        <taxon>Flavobacteriia</taxon>
        <taxon>Flavobacteriales</taxon>
        <taxon>Flavobacteriaceae</taxon>
        <taxon>Arenibacter</taxon>
    </lineage>
</organism>
<keyword evidence="1" id="KW-0732">Signal</keyword>